<name>A0AAE3FNF4_9CREN</name>
<comment type="similarity">
    <text evidence="2">Belongs to the NrfD family.</text>
</comment>
<evidence type="ECO:0000256" key="2">
    <source>
        <dbReference type="ARBA" id="ARBA00008929"/>
    </source>
</evidence>
<evidence type="ECO:0000256" key="7">
    <source>
        <dbReference type="SAM" id="Phobius"/>
    </source>
</evidence>
<feature type="transmembrane region" description="Helical" evidence="7">
    <location>
        <begin position="289"/>
        <end position="308"/>
    </location>
</feature>
<dbReference type="GO" id="GO:0005886">
    <property type="term" value="C:plasma membrane"/>
    <property type="evidence" value="ECO:0007669"/>
    <property type="project" value="UniProtKB-SubCell"/>
</dbReference>
<feature type="transmembrane region" description="Helical" evidence="7">
    <location>
        <begin position="32"/>
        <end position="54"/>
    </location>
</feature>
<protein>
    <submittedName>
        <fullName evidence="8">Polysulfide reductase NrfD</fullName>
    </submittedName>
</protein>
<dbReference type="InterPro" id="IPR005614">
    <property type="entry name" value="NrfD-like"/>
</dbReference>
<evidence type="ECO:0000256" key="3">
    <source>
        <dbReference type="ARBA" id="ARBA00022475"/>
    </source>
</evidence>
<dbReference type="Gene3D" id="1.20.1630.10">
    <property type="entry name" value="Formate dehydrogenase/DMSO reductase domain"/>
    <property type="match status" value="1"/>
</dbReference>
<dbReference type="Pfam" id="PF03916">
    <property type="entry name" value="NrfD"/>
    <property type="match status" value="1"/>
</dbReference>
<evidence type="ECO:0000256" key="4">
    <source>
        <dbReference type="ARBA" id="ARBA00022692"/>
    </source>
</evidence>
<feature type="transmembrane region" description="Helical" evidence="7">
    <location>
        <begin position="208"/>
        <end position="229"/>
    </location>
</feature>
<evidence type="ECO:0000256" key="5">
    <source>
        <dbReference type="ARBA" id="ARBA00022989"/>
    </source>
</evidence>
<feature type="transmembrane region" description="Helical" evidence="7">
    <location>
        <begin position="105"/>
        <end position="129"/>
    </location>
</feature>
<comment type="subcellular location">
    <subcellularLocation>
        <location evidence="1">Cell membrane</location>
        <topology evidence="1">Multi-pass membrane protein</topology>
    </subcellularLocation>
</comment>
<gene>
    <name evidence="8" type="primary">nrfD</name>
    <name evidence="8" type="ORF">TQ35_007785</name>
</gene>
<feature type="transmembrane region" description="Helical" evidence="7">
    <location>
        <begin position="176"/>
        <end position="196"/>
    </location>
</feature>
<evidence type="ECO:0000256" key="1">
    <source>
        <dbReference type="ARBA" id="ARBA00004651"/>
    </source>
</evidence>
<feature type="transmembrane region" description="Helical" evidence="7">
    <location>
        <begin position="66"/>
        <end position="85"/>
    </location>
</feature>
<sequence>MGLFTAPVPGTSFGVQAPILQINQYPEWDVTVALALFFTGLGGMLMAITGLLEVTGKYPGLVKRNSVFAFIFTTLALISFDIHLGNPERGFFAPINAFPQMVHSWMARGIEFVGGLLLFTFIFMALKVVLNSKSVVLNWTFAILGVLAGIFSTTYSGFELSAATGVPFWNNGGLPALFLASGTVGGAAWSYIMSFVGSGEEWIRARRLTAKLLAYSAIAELATWFLFVANVNFINVFDEVGYIYLVTSATFALDLVLLGLGFVVPGIGTLMIWRATKATGGNTLNDFSMAIKVAILVVAVLALVAGFFTRADVLFAGQYAYQLAPLTPFQYTSNQPVPIGSFGWRS</sequence>
<dbReference type="PANTHER" id="PTHR34856">
    <property type="entry name" value="PROTEIN NRFD"/>
    <property type="match status" value="1"/>
</dbReference>
<keyword evidence="4 7" id="KW-0812">Transmembrane</keyword>
<dbReference type="EMBL" id="JZWS02000009">
    <property type="protein sequence ID" value="MCL7344457.1"/>
    <property type="molecule type" value="Genomic_DNA"/>
</dbReference>
<organism evidence="8">
    <name type="scientific">Candidatus Aramenus sulfurataquae</name>
    <dbReference type="NCBI Taxonomy" id="1326980"/>
    <lineage>
        <taxon>Archaea</taxon>
        <taxon>Thermoproteota</taxon>
        <taxon>Thermoprotei</taxon>
        <taxon>Sulfolobales</taxon>
        <taxon>Sulfolobaceae</taxon>
        <taxon>Candidatus Aramenus</taxon>
    </lineage>
</organism>
<accession>A0AAE3FNF4</accession>
<reference evidence="8" key="1">
    <citation type="submission" date="2022-05" db="EMBL/GenBank/DDBJ databases">
        <title>Metagenome Sequencing of an Archaeal-Dominated Microbial Community from a Hot Spring at the Los Azufres Geothermal Field, Mexico.</title>
        <authorList>
            <person name="Marin-Paredes R."/>
            <person name="Martinez-Romero E."/>
            <person name="Servin-Garciduenas L.E."/>
        </authorList>
    </citation>
    <scope>NUCLEOTIDE SEQUENCE</scope>
    <source>
        <strain evidence="8">AZ1-454</strain>
    </source>
</reference>
<evidence type="ECO:0000313" key="8">
    <source>
        <dbReference type="EMBL" id="MCL7344457.1"/>
    </source>
</evidence>
<feature type="transmembrane region" description="Helical" evidence="7">
    <location>
        <begin position="241"/>
        <end position="268"/>
    </location>
</feature>
<comment type="caution">
    <text evidence="8">The sequence shown here is derived from an EMBL/GenBank/DDBJ whole genome shotgun (WGS) entry which is preliminary data.</text>
</comment>
<keyword evidence="5 7" id="KW-1133">Transmembrane helix</keyword>
<keyword evidence="6 7" id="KW-0472">Membrane</keyword>
<dbReference type="AlphaFoldDB" id="A0AAE3FNF4"/>
<dbReference type="InterPro" id="IPR052049">
    <property type="entry name" value="Electron_transfer_protein"/>
</dbReference>
<keyword evidence="3" id="KW-1003">Cell membrane</keyword>
<dbReference type="PANTHER" id="PTHR34856:SF2">
    <property type="entry name" value="PROTEIN NRFD"/>
    <property type="match status" value="1"/>
</dbReference>
<feature type="transmembrane region" description="Helical" evidence="7">
    <location>
        <begin position="136"/>
        <end position="156"/>
    </location>
</feature>
<proteinExistence type="inferred from homology"/>
<evidence type="ECO:0000256" key="6">
    <source>
        <dbReference type="ARBA" id="ARBA00023136"/>
    </source>
</evidence>